<sequence>MGSSGNGSSTNDDTTGPKASDQLVPTSRKNVTKTLSTALGSKTVETSTPKGNVLRGSMNWQAMFLQNIEVHQVLSCTSSSEGITGTIPRKAQGEVEVRHFTCLLHFRMTNVMPYSCSKISPENGSGFESCNVSSISSSADINLSSNREDSWFVAHPKGSMDSGESLSTK</sequence>
<dbReference type="Proteomes" id="UP000287651">
    <property type="component" value="Unassembled WGS sequence"/>
</dbReference>
<organism evidence="2 3">
    <name type="scientific">Ensete ventricosum</name>
    <name type="common">Abyssinian banana</name>
    <name type="synonym">Musa ensete</name>
    <dbReference type="NCBI Taxonomy" id="4639"/>
    <lineage>
        <taxon>Eukaryota</taxon>
        <taxon>Viridiplantae</taxon>
        <taxon>Streptophyta</taxon>
        <taxon>Embryophyta</taxon>
        <taxon>Tracheophyta</taxon>
        <taxon>Spermatophyta</taxon>
        <taxon>Magnoliopsida</taxon>
        <taxon>Liliopsida</taxon>
        <taxon>Zingiberales</taxon>
        <taxon>Musaceae</taxon>
        <taxon>Ensete</taxon>
    </lineage>
</organism>
<evidence type="ECO:0000313" key="3">
    <source>
        <dbReference type="Proteomes" id="UP000287651"/>
    </source>
</evidence>
<reference evidence="2 3" key="1">
    <citation type="journal article" date="2014" name="Agronomy (Basel)">
        <title>A Draft Genome Sequence for Ensete ventricosum, the Drought-Tolerant Tree Against Hunger.</title>
        <authorList>
            <person name="Harrison J."/>
            <person name="Moore K.A."/>
            <person name="Paszkiewicz K."/>
            <person name="Jones T."/>
            <person name="Grant M."/>
            <person name="Ambacheew D."/>
            <person name="Muzemil S."/>
            <person name="Studholme D.J."/>
        </authorList>
    </citation>
    <scope>NUCLEOTIDE SEQUENCE [LARGE SCALE GENOMIC DNA]</scope>
</reference>
<accession>A0A426Y3F4</accession>
<evidence type="ECO:0000256" key="1">
    <source>
        <dbReference type="SAM" id="MobiDB-lite"/>
    </source>
</evidence>
<comment type="caution">
    <text evidence="2">The sequence shown here is derived from an EMBL/GenBank/DDBJ whole genome shotgun (WGS) entry which is preliminary data.</text>
</comment>
<proteinExistence type="predicted"/>
<dbReference type="EMBL" id="AMZH03015307">
    <property type="protein sequence ID" value="RRT46254.1"/>
    <property type="molecule type" value="Genomic_DNA"/>
</dbReference>
<protein>
    <submittedName>
        <fullName evidence="2">Uncharacterized protein</fullName>
    </submittedName>
</protein>
<feature type="region of interest" description="Disordered" evidence="1">
    <location>
        <begin position="1"/>
        <end position="27"/>
    </location>
</feature>
<evidence type="ECO:0000313" key="2">
    <source>
        <dbReference type="EMBL" id="RRT46254.1"/>
    </source>
</evidence>
<dbReference type="AlphaFoldDB" id="A0A426Y3F4"/>
<feature type="compositionally biased region" description="Low complexity" evidence="1">
    <location>
        <begin position="1"/>
        <end position="16"/>
    </location>
</feature>
<gene>
    <name evidence="2" type="ORF">B296_00046910</name>
</gene>
<name>A0A426Y3F4_ENSVE</name>